<keyword evidence="2 7" id="KW-0488">Methylation</keyword>
<dbReference type="InterPro" id="IPR006519">
    <property type="entry name" value="Ribosomal_uL11_bac-typ"/>
</dbReference>
<dbReference type="SMART" id="SM00649">
    <property type="entry name" value="RL11"/>
    <property type="match status" value="1"/>
</dbReference>
<dbReference type="Pfam" id="PF00298">
    <property type="entry name" value="Ribosomal_L11"/>
    <property type="match status" value="1"/>
</dbReference>
<evidence type="ECO:0000256" key="5">
    <source>
        <dbReference type="ARBA" id="ARBA00022980"/>
    </source>
</evidence>
<dbReference type="Pfam" id="PF03946">
    <property type="entry name" value="Ribosomal_L11_N"/>
    <property type="match status" value="1"/>
</dbReference>
<dbReference type="AlphaFoldDB" id="A0A543J1K0"/>
<evidence type="ECO:0000256" key="1">
    <source>
        <dbReference type="ARBA" id="ARBA00010537"/>
    </source>
</evidence>
<evidence type="ECO:0000259" key="10">
    <source>
        <dbReference type="Pfam" id="PF00298"/>
    </source>
</evidence>
<dbReference type="CDD" id="cd00349">
    <property type="entry name" value="Ribosomal_L11"/>
    <property type="match status" value="1"/>
</dbReference>
<reference evidence="12 13" key="1">
    <citation type="submission" date="2019-06" db="EMBL/GenBank/DDBJ databases">
        <title>Sequencing the genomes of 1000 actinobacteria strains.</title>
        <authorList>
            <person name="Klenk H.-P."/>
        </authorList>
    </citation>
    <scope>NUCLEOTIDE SEQUENCE [LARGE SCALE GENOMIC DNA]</scope>
    <source>
        <strain evidence="12 13">DSM 43186</strain>
    </source>
</reference>
<dbReference type="GO" id="GO:0015934">
    <property type="term" value="C:large ribosomal subunit"/>
    <property type="evidence" value="ECO:0007669"/>
    <property type="project" value="TreeGrafter"/>
</dbReference>
<dbReference type="InterPro" id="IPR020784">
    <property type="entry name" value="Ribosomal_uL11_N"/>
</dbReference>
<dbReference type="InterPro" id="IPR036796">
    <property type="entry name" value="Ribosomal_uL11_N_sf"/>
</dbReference>
<keyword evidence="3 7" id="KW-0699">rRNA-binding</keyword>
<dbReference type="Proteomes" id="UP000319213">
    <property type="component" value="Unassembled WGS sequence"/>
</dbReference>
<evidence type="ECO:0000256" key="7">
    <source>
        <dbReference type="HAMAP-Rule" id="MF_00736"/>
    </source>
</evidence>
<proteinExistence type="inferred from homology"/>
<name>A0A543J1K0_9ACTN</name>
<dbReference type="SUPFAM" id="SSF54747">
    <property type="entry name" value="Ribosomal L11/L12e N-terminal domain"/>
    <property type="match status" value="1"/>
</dbReference>
<dbReference type="NCBIfam" id="TIGR01632">
    <property type="entry name" value="L11_bact"/>
    <property type="match status" value="1"/>
</dbReference>
<accession>A0A543J1K0</accession>
<dbReference type="InterPro" id="IPR020783">
    <property type="entry name" value="Ribosomal_uL11_C"/>
</dbReference>
<dbReference type="Gene3D" id="3.30.1550.10">
    <property type="entry name" value="Ribosomal protein L11/L12, N-terminal domain"/>
    <property type="match status" value="1"/>
</dbReference>
<dbReference type="Gene3D" id="1.10.10.250">
    <property type="entry name" value="Ribosomal protein L11, C-terminal domain"/>
    <property type="match status" value="1"/>
</dbReference>
<comment type="subunit">
    <text evidence="7">Part of the ribosomal stalk of the 50S ribosomal subunit. Interacts with L10 and the large rRNA to form the base of the stalk. L10 forms an elongated spine to which L12 dimers bind in a sequential fashion forming a multimeric L10(L12)X complex.</text>
</comment>
<evidence type="ECO:0000259" key="11">
    <source>
        <dbReference type="Pfam" id="PF03946"/>
    </source>
</evidence>
<evidence type="ECO:0000256" key="9">
    <source>
        <dbReference type="RuleBase" id="RU003979"/>
    </source>
</evidence>
<dbReference type="EMBL" id="VFPQ01000001">
    <property type="protein sequence ID" value="TQM76699.1"/>
    <property type="molecule type" value="Genomic_DNA"/>
</dbReference>
<evidence type="ECO:0000256" key="2">
    <source>
        <dbReference type="ARBA" id="ARBA00022481"/>
    </source>
</evidence>
<evidence type="ECO:0000256" key="4">
    <source>
        <dbReference type="ARBA" id="ARBA00022884"/>
    </source>
</evidence>
<organism evidence="12 13">
    <name type="scientific">Thermopolyspora flexuosa</name>
    <dbReference type="NCBI Taxonomy" id="103836"/>
    <lineage>
        <taxon>Bacteria</taxon>
        <taxon>Bacillati</taxon>
        <taxon>Actinomycetota</taxon>
        <taxon>Actinomycetes</taxon>
        <taxon>Streptosporangiales</taxon>
        <taxon>Streptosporangiaceae</taxon>
        <taxon>Thermopolyspora</taxon>
    </lineage>
</organism>
<dbReference type="GO" id="GO:0070180">
    <property type="term" value="F:large ribosomal subunit rRNA binding"/>
    <property type="evidence" value="ECO:0007669"/>
    <property type="project" value="UniProtKB-UniRule"/>
</dbReference>
<dbReference type="SUPFAM" id="SSF46906">
    <property type="entry name" value="Ribosomal protein L11, C-terminal domain"/>
    <property type="match status" value="1"/>
</dbReference>
<keyword evidence="13" id="KW-1185">Reference proteome</keyword>
<feature type="domain" description="Large ribosomal subunit protein uL11 C-terminal" evidence="10">
    <location>
        <begin position="74"/>
        <end position="142"/>
    </location>
</feature>
<dbReference type="HAMAP" id="MF_00736">
    <property type="entry name" value="Ribosomal_uL11"/>
    <property type="match status" value="1"/>
</dbReference>
<dbReference type="PANTHER" id="PTHR11661:SF1">
    <property type="entry name" value="LARGE RIBOSOMAL SUBUNIT PROTEIN UL11M"/>
    <property type="match status" value="1"/>
</dbReference>
<evidence type="ECO:0000313" key="13">
    <source>
        <dbReference type="Proteomes" id="UP000319213"/>
    </source>
</evidence>
<comment type="PTM">
    <text evidence="7 9">One or more lysine residues are methylated.</text>
</comment>
<dbReference type="InterPro" id="IPR020785">
    <property type="entry name" value="Ribosomal_uL11_CS"/>
</dbReference>
<dbReference type="GO" id="GO:0006412">
    <property type="term" value="P:translation"/>
    <property type="evidence" value="ECO:0007669"/>
    <property type="project" value="UniProtKB-UniRule"/>
</dbReference>
<keyword evidence="5 7" id="KW-0689">Ribosomal protein</keyword>
<evidence type="ECO:0000256" key="8">
    <source>
        <dbReference type="RuleBase" id="RU003978"/>
    </source>
</evidence>
<dbReference type="InterPro" id="IPR000911">
    <property type="entry name" value="Ribosomal_uL11"/>
</dbReference>
<sequence>MAAMAKNKVVRVVTLHIPAGEAGPANVGKDLGPLGINLMEFCRRYNALTAERRGFVVPAVITVYEDRSFDLAIKQPTTASLIRKVAGLDKGAAKPGHQSAGVVTTAQLKEVATIKLPDLNTSDLDKAIKIVAGTARSMGLTVVD</sequence>
<protein>
    <recommendedName>
        <fullName evidence="7">Large ribosomal subunit protein uL11</fullName>
    </recommendedName>
</protein>
<keyword evidence="4 7" id="KW-0694">RNA-binding</keyword>
<evidence type="ECO:0000256" key="3">
    <source>
        <dbReference type="ARBA" id="ARBA00022730"/>
    </source>
</evidence>
<comment type="caution">
    <text evidence="12">The sequence shown here is derived from an EMBL/GenBank/DDBJ whole genome shotgun (WGS) entry which is preliminary data.</text>
</comment>
<gene>
    <name evidence="7" type="primary">rplK</name>
    <name evidence="12" type="ORF">FHX40_3444</name>
</gene>
<evidence type="ECO:0000256" key="6">
    <source>
        <dbReference type="ARBA" id="ARBA00023274"/>
    </source>
</evidence>
<dbReference type="InterPro" id="IPR036769">
    <property type="entry name" value="Ribosomal_uL11_C_sf"/>
</dbReference>
<evidence type="ECO:0000313" key="12">
    <source>
        <dbReference type="EMBL" id="TQM76699.1"/>
    </source>
</evidence>
<comment type="similarity">
    <text evidence="1 7 8">Belongs to the universal ribosomal protein uL11 family.</text>
</comment>
<keyword evidence="6 7" id="KW-0687">Ribonucleoprotein</keyword>
<dbReference type="GO" id="GO:0003735">
    <property type="term" value="F:structural constituent of ribosome"/>
    <property type="evidence" value="ECO:0007669"/>
    <property type="project" value="InterPro"/>
</dbReference>
<dbReference type="PROSITE" id="PS00359">
    <property type="entry name" value="RIBOSOMAL_L11"/>
    <property type="match status" value="1"/>
</dbReference>
<comment type="function">
    <text evidence="7 9">Forms part of the ribosomal stalk which helps the ribosome interact with GTP-bound translation factors.</text>
</comment>
<feature type="domain" description="Large ribosomal subunit protein uL11 N-terminal" evidence="11">
    <location>
        <begin position="13"/>
        <end position="69"/>
    </location>
</feature>
<dbReference type="PANTHER" id="PTHR11661">
    <property type="entry name" value="60S RIBOSOMAL PROTEIN L12"/>
    <property type="match status" value="1"/>
</dbReference>